<comment type="caution">
    <text evidence="2">The sequence shown here is derived from an EMBL/GenBank/DDBJ whole genome shotgun (WGS) entry which is preliminary data.</text>
</comment>
<accession>A0ABD5QJV3</accession>
<dbReference type="AlphaFoldDB" id="A0ABD5QJV3"/>
<keyword evidence="1" id="KW-1133">Transmembrane helix</keyword>
<gene>
    <name evidence="2" type="ORF">ACFPFO_16365</name>
</gene>
<reference evidence="2 3" key="1">
    <citation type="journal article" date="2019" name="Int. J. Syst. Evol. Microbiol.">
        <title>The Global Catalogue of Microorganisms (GCM) 10K type strain sequencing project: providing services to taxonomists for standard genome sequencing and annotation.</title>
        <authorList>
            <consortium name="The Broad Institute Genomics Platform"/>
            <consortium name="The Broad Institute Genome Sequencing Center for Infectious Disease"/>
            <person name="Wu L."/>
            <person name="Ma J."/>
        </authorList>
    </citation>
    <scope>NUCLEOTIDE SEQUENCE [LARGE SCALE GENOMIC DNA]</scope>
    <source>
        <strain evidence="2 3">CGMCC 1.15824</strain>
    </source>
</reference>
<keyword evidence="3" id="KW-1185">Reference proteome</keyword>
<sequence>MSTVIGRVETALPETSTREWWALYLLAPVVLIGTALLVFPTLVYDQFIGQYLWRLVVADAAGQPVAHEGIRAIRGYNTVNTLTYLAAVGYSHPGLHAYLDALDVSFDVRPA</sequence>
<protein>
    <recommendedName>
        <fullName evidence="4">Sugar ABC transporter permease</fullName>
    </recommendedName>
</protein>
<keyword evidence="1" id="KW-0812">Transmembrane</keyword>
<dbReference type="EMBL" id="JBHSJG010000046">
    <property type="protein sequence ID" value="MFC4989302.1"/>
    <property type="molecule type" value="Genomic_DNA"/>
</dbReference>
<evidence type="ECO:0000313" key="2">
    <source>
        <dbReference type="EMBL" id="MFC4989302.1"/>
    </source>
</evidence>
<evidence type="ECO:0000256" key="1">
    <source>
        <dbReference type="SAM" id="Phobius"/>
    </source>
</evidence>
<dbReference type="Proteomes" id="UP001595925">
    <property type="component" value="Unassembled WGS sequence"/>
</dbReference>
<evidence type="ECO:0008006" key="4">
    <source>
        <dbReference type="Google" id="ProtNLM"/>
    </source>
</evidence>
<feature type="transmembrane region" description="Helical" evidence="1">
    <location>
        <begin position="20"/>
        <end position="44"/>
    </location>
</feature>
<proteinExistence type="predicted"/>
<name>A0ABD5QJV3_9EURY</name>
<dbReference type="RefSeq" id="WP_224829807.1">
    <property type="nucleotide sequence ID" value="NZ_JAIVEF010000027.1"/>
</dbReference>
<keyword evidence="1" id="KW-0472">Membrane</keyword>
<organism evidence="2 3">
    <name type="scientific">Saliphagus infecundisoli</name>
    <dbReference type="NCBI Taxonomy" id="1849069"/>
    <lineage>
        <taxon>Archaea</taxon>
        <taxon>Methanobacteriati</taxon>
        <taxon>Methanobacteriota</taxon>
        <taxon>Stenosarchaea group</taxon>
        <taxon>Halobacteria</taxon>
        <taxon>Halobacteriales</taxon>
        <taxon>Natrialbaceae</taxon>
        <taxon>Saliphagus</taxon>
    </lineage>
</organism>
<evidence type="ECO:0000313" key="3">
    <source>
        <dbReference type="Proteomes" id="UP001595925"/>
    </source>
</evidence>